<keyword evidence="2" id="KW-0547">Nucleotide-binding</keyword>
<name>A0ABV3C245_9ACTN</name>
<dbReference type="RefSeq" id="WP_358468383.1">
    <property type="nucleotide sequence ID" value="NZ_JBEZAE010000001.1"/>
</dbReference>
<accession>A0ABV3C245</accession>
<evidence type="ECO:0000256" key="2">
    <source>
        <dbReference type="ARBA" id="ARBA00022741"/>
    </source>
</evidence>
<dbReference type="SMART" id="SM00382">
    <property type="entry name" value="AAA"/>
    <property type="match status" value="1"/>
</dbReference>
<dbReference type="NCBIfam" id="NF010068">
    <property type="entry name" value="PRK13548.1"/>
    <property type="match status" value="1"/>
</dbReference>
<evidence type="ECO:0000313" key="7">
    <source>
        <dbReference type="EMBL" id="MEU7068841.1"/>
    </source>
</evidence>
<dbReference type="GO" id="GO:0005524">
    <property type="term" value="F:ATP binding"/>
    <property type="evidence" value="ECO:0007669"/>
    <property type="project" value="UniProtKB-KW"/>
</dbReference>
<keyword evidence="8" id="KW-1185">Reference proteome</keyword>
<evidence type="ECO:0000256" key="4">
    <source>
        <dbReference type="ARBA" id="ARBA00022967"/>
    </source>
</evidence>
<dbReference type="EMBL" id="JBEZAE010000001">
    <property type="protein sequence ID" value="MEU7068841.1"/>
    <property type="molecule type" value="Genomic_DNA"/>
</dbReference>
<gene>
    <name evidence="7" type="ORF">AB0A88_01650</name>
</gene>
<dbReference type="InterPro" id="IPR003593">
    <property type="entry name" value="AAA+_ATPase"/>
</dbReference>
<dbReference type="PROSITE" id="PS00211">
    <property type="entry name" value="ABC_TRANSPORTER_1"/>
    <property type="match status" value="1"/>
</dbReference>
<evidence type="ECO:0000256" key="5">
    <source>
        <dbReference type="SAM" id="MobiDB-lite"/>
    </source>
</evidence>
<feature type="region of interest" description="Disordered" evidence="5">
    <location>
        <begin position="277"/>
        <end position="307"/>
    </location>
</feature>
<dbReference type="InterPro" id="IPR003439">
    <property type="entry name" value="ABC_transporter-like_ATP-bd"/>
</dbReference>
<dbReference type="Pfam" id="PF00005">
    <property type="entry name" value="ABC_tran"/>
    <property type="match status" value="1"/>
</dbReference>
<keyword evidence="3 7" id="KW-0067">ATP-binding</keyword>
<organism evidence="7 8">
    <name type="scientific">Streptomyces narbonensis</name>
    <dbReference type="NCBI Taxonomy" id="67333"/>
    <lineage>
        <taxon>Bacteria</taxon>
        <taxon>Bacillati</taxon>
        <taxon>Actinomycetota</taxon>
        <taxon>Actinomycetes</taxon>
        <taxon>Kitasatosporales</taxon>
        <taxon>Streptomycetaceae</taxon>
        <taxon>Streptomyces</taxon>
    </lineage>
</organism>
<dbReference type="Gene3D" id="3.40.50.300">
    <property type="entry name" value="P-loop containing nucleotide triphosphate hydrolases"/>
    <property type="match status" value="1"/>
</dbReference>
<proteinExistence type="predicted"/>
<dbReference type="PANTHER" id="PTHR42794:SF1">
    <property type="entry name" value="HEMIN IMPORT ATP-BINDING PROTEIN HMUV"/>
    <property type="match status" value="1"/>
</dbReference>
<evidence type="ECO:0000259" key="6">
    <source>
        <dbReference type="PROSITE" id="PS50893"/>
    </source>
</evidence>
<evidence type="ECO:0000313" key="8">
    <source>
        <dbReference type="Proteomes" id="UP001551329"/>
    </source>
</evidence>
<feature type="compositionally biased region" description="Basic and acidic residues" evidence="5">
    <location>
        <begin position="286"/>
        <end position="299"/>
    </location>
</feature>
<keyword evidence="4" id="KW-1278">Translocase</keyword>
<feature type="domain" description="ABC transporter" evidence="6">
    <location>
        <begin position="26"/>
        <end position="265"/>
    </location>
</feature>
<dbReference type="Proteomes" id="UP001551329">
    <property type="component" value="Unassembled WGS sequence"/>
</dbReference>
<protein>
    <submittedName>
        <fullName evidence="7">Heme ABC transporter ATP-binding protein</fullName>
    </submittedName>
</protein>
<dbReference type="CDD" id="cd03214">
    <property type="entry name" value="ABC_Iron-Siderophores_B12_Hemin"/>
    <property type="match status" value="1"/>
</dbReference>
<evidence type="ECO:0000256" key="1">
    <source>
        <dbReference type="ARBA" id="ARBA00022448"/>
    </source>
</evidence>
<dbReference type="PROSITE" id="PS50893">
    <property type="entry name" value="ABC_TRANSPORTER_2"/>
    <property type="match status" value="1"/>
</dbReference>
<dbReference type="InterPro" id="IPR017871">
    <property type="entry name" value="ABC_transporter-like_CS"/>
</dbReference>
<sequence>MTSMGSVRWKALLPGRRTRALPSPTARGELVAEAVGLRVALGGRAVLDGVGIGVRAGEVLALVGPNGAGKSTLLAALAADLTPGAGEVRIGGRPAGDWTAGELALRRAVLPQAAALTFPFPAAEVVRMGRAPWAGTGREDEDEAAVALAMAATEVEAFAGRPFSALSGGERARVALARVLAQRTGLLLLDEPTAALDLRHQELVLRVCRERAAAGDAVVVVLHDLGLAAAHADRVAVLHGGRIEAAGPPSEVLDAEVLSRVYRQPVEVFPHPRTGVPLVVPVRSGPHRDPAPPHLHDPDNSASLTGP</sequence>
<evidence type="ECO:0000256" key="3">
    <source>
        <dbReference type="ARBA" id="ARBA00022840"/>
    </source>
</evidence>
<dbReference type="SUPFAM" id="SSF52540">
    <property type="entry name" value="P-loop containing nucleoside triphosphate hydrolases"/>
    <property type="match status" value="1"/>
</dbReference>
<dbReference type="InterPro" id="IPR027417">
    <property type="entry name" value="P-loop_NTPase"/>
</dbReference>
<dbReference type="PANTHER" id="PTHR42794">
    <property type="entry name" value="HEMIN IMPORT ATP-BINDING PROTEIN HMUV"/>
    <property type="match status" value="1"/>
</dbReference>
<keyword evidence="1" id="KW-0813">Transport</keyword>
<comment type="caution">
    <text evidence="7">The sequence shown here is derived from an EMBL/GenBank/DDBJ whole genome shotgun (WGS) entry which is preliminary data.</text>
</comment>
<reference evidence="7 8" key="1">
    <citation type="submission" date="2024-06" db="EMBL/GenBank/DDBJ databases">
        <title>The Natural Products Discovery Center: Release of the First 8490 Sequenced Strains for Exploring Actinobacteria Biosynthetic Diversity.</title>
        <authorList>
            <person name="Kalkreuter E."/>
            <person name="Kautsar S.A."/>
            <person name="Yang D."/>
            <person name="Bader C.D."/>
            <person name="Teijaro C.N."/>
            <person name="Fluegel L."/>
            <person name="Davis C.M."/>
            <person name="Simpson J.R."/>
            <person name="Lauterbach L."/>
            <person name="Steele A.D."/>
            <person name="Gui C."/>
            <person name="Meng S."/>
            <person name="Li G."/>
            <person name="Viehrig K."/>
            <person name="Ye F."/>
            <person name="Su P."/>
            <person name="Kiefer A.F."/>
            <person name="Nichols A."/>
            <person name="Cepeda A.J."/>
            <person name="Yan W."/>
            <person name="Fan B."/>
            <person name="Jiang Y."/>
            <person name="Adhikari A."/>
            <person name="Zheng C.-J."/>
            <person name="Schuster L."/>
            <person name="Cowan T.M."/>
            <person name="Smanski M.J."/>
            <person name="Chevrette M.G."/>
            <person name="De Carvalho L.P.S."/>
            <person name="Shen B."/>
        </authorList>
    </citation>
    <scope>NUCLEOTIDE SEQUENCE [LARGE SCALE GENOMIC DNA]</scope>
    <source>
        <strain evidence="7 8">NPDC045974</strain>
    </source>
</reference>